<evidence type="ECO:0000256" key="7">
    <source>
        <dbReference type="ARBA" id="ARBA00023180"/>
    </source>
</evidence>
<evidence type="ECO:0000256" key="1">
    <source>
        <dbReference type="ARBA" id="ARBA00004141"/>
    </source>
</evidence>
<keyword evidence="4" id="KW-0297">G-protein coupled receptor</keyword>
<dbReference type="Proteomes" id="UP000694865">
    <property type="component" value="Unplaced"/>
</dbReference>
<accession>A0ABM0MW48</accession>
<evidence type="ECO:0000256" key="9">
    <source>
        <dbReference type="SAM" id="Coils"/>
    </source>
</evidence>
<evidence type="ECO:0000313" key="13">
    <source>
        <dbReference type="RefSeq" id="XP_006824239.1"/>
    </source>
</evidence>
<dbReference type="Pfam" id="PF00003">
    <property type="entry name" value="7tm_3"/>
    <property type="match status" value="1"/>
</dbReference>
<name>A0ABM0MW48_SACKO</name>
<dbReference type="PROSITE" id="PS51257">
    <property type="entry name" value="PROKAR_LIPOPROTEIN"/>
    <property type="match status" value="1"/>
</dbReference>
<comment type="subcellular location">
    <subcellularLocation>
        <location evidence="1">Membrane</location>
        <topology evidence="1">Multi-pass membrane protein</topology>
    </subcellularLocation>
</comment>
<feature type="transmembrane region" description="Helical" evidence="10">
    <location>
        <begin position="378"/>
        <end position="400"/>
    </location>
</feature>
<gene>
    <name evidence="13" type="primary">LOC102802411</name>
</gene>
<sequence length="883" mass="100498">MVPLKCDPGVGADALFDQLYRKPPMVMLLGAACSDVSKHIAQILPFWNLVMLSYASTSVALTNREEYPTFYRTVSPDSAHDPAKTALLQYFKWEHVGVLFQDEEIFSAATSKMIDYLEAYSNITIVAAEGFVDDPTSQIAKLKEADARVIIGNFFEKEARRVFCEAYKRGMYGGKYIWILVGWYQSDWWMADNDTDCTVEELQDALNGYIAVESLNRDIQNRTTVSGLTPNQFEELLIEHGEGLTTYAPQTYDAVWAIGLIMKTLSEENVTKVNRTTSSLEQAQYRNSYLRDKIKSILSHLSFVGISGHITFNGADRESITVFDQNQDGKMKRIAIYNPLTEYLDFNATDCVPILWQDGKVPRDRLLVIEEIVHIDGIAFTCITLMSIGGVLISILFLLFNLRYRNTKFIKLSSPNLNNLVIIGSILVYLCLILLGLNSTIVKNTTILTVLCSVRAFLLAAGFSLAFGSLFIKTYRVYHIFTRAASGVLRTKMLQESRLFLMVTCLFVFDTIVLVIWICMDPLHMKEQILPSTTRDEDDILYIPIIEQCTCNRMDIWLGILYAYKGLLLLFGAFLAWETRKVKIEALNDSQYIGMSVYNVMLMSIITVIISNVIGTGQQVTTTFLVISTFILISTTNTLCLLFLPKIYAMKRTGGKDRDHVTLSTGLEVKGRTRRFLCSERQDFRERLFRAEVQNRAFKKELSRLDVQINNLEEELEELLSTEISDTDETSLLVHSDGDARFPASTSSELLMDIQETDISNYYEIENQRKQIATGDKIQYVKLELSEKDSENDPHIFKISKSSLKSAPVRTFDNVEYTSLPTVGNNNSNSKKRICDKTNSHKNNTHILSVDDHEREMIRLRNEILRLQKQLAELDSCRIVYYV</sequence>
<evidence type="ECO:0000256" key="5">
    <source>
        <dbReference type="ARBA" id="ARBA00023136"/>
    </source>
</evidence>
<dbReference type="PRINTS" id="PR01177">
    <property type="entry name" value="GABAB1RECPTR"/>
</dbReference>
<keyword evidence="12" id="KW-1185">Reference proteome</keyword>
<dbReference type="RefSeq" id="XP_006824239.1">
    <property type="nucleotide sequence ID" value="XM_006824176.1"/>
</dbReference>
<evidence type="ECO:0000313" key="12">
    <source>
        <dbReference type="Proteomes" id="UP000694865"/>
    </source>
</evidence>
<feature type="transmembrane region" description="Helical" evidence="10">
    <location>
        <begin position="623"/>
        <end position="644"/>
    </location>
</feature>
<evidence type="ECO:0000259" key="11">
    <source>
        <dbReference type="PROSITE" id="PS50259"/>
    </source>
</evidence>
<evidence type="ECO:0000256" key="3">
    <source>
        <dbReference type="ARBA" id="ARBA00022989"/>
    </source>
</evidence>
<keyword evidence="8" id="KW-0807">Transducer</keyword>
<keyword evidence="9" id="KW-0175">Coiled coil</keyword>
<keyword evidence="3 10" id="KW-1133">Transmembrane helix</keyword>
<organism evidence="12 13">
    <name type="scientific">Saccoglossus kowalevskii</name>
    <name type="common">Acorn worm</name>
    <dbReference type="NCBI Taxonomy" id="10224"/>
    <lineage>
        <taxon>Eukaryota</taxon>
        <taxon>Metazoa</taxon>
        <taxon>Hemichordata</taxon>
        <taxon>Enteropneusta</taxon>
        <taxon>Harrimaniidae</taxon>
        <taxon>Saccoglossus</taxon>
    </lineage>
</organism>
<dbReference type="InterPro" id="IPR017978">
    <property type="entry name" value="GPCR_3_C"/>
</dbReference>
<feature type="transmembrane region" description="Helical" evidence="10">
    <location>
        <begin position="447"/>
        <end position="472"/>
    </location>
</feature>
<keyword evidence="6" id="KW-0675">Receptor</keyword>
<dbReference type="InterPro" id="IPR002455">
    <property type="entry name" value="GPCR3_GABA-B"/>
</dbReference>
<feature type="domain" description="G-protein coupled receptors family 3 profile" evidence="11">
    <location>
        <begin position="384"/>
        <end position="650"/>
    </location>
</feature>
<dbReference type="InterPro" id="IPR000337">
    <property type="entry name" value="GPCR_3"/>
</dbReference>
<dbReference type="CDD" id="cd06366">
    <property type="entry name" value="PBP1_GABAb_receptor"/>
    <property type="match status" value="1"/>
</dbReference>
<feature type="transmembrane region" description="Helical" evidence="10">
    <location>
        <begin position="420"/>
        <end position="441"/>
    </location>
</feature>
<dbReference type="SUPFAM" id="SSF53822">
    <property type="entry name" value="Periplasmic binding protein-like I"/>
    <property type="match status" value="1"/>
</dbReference>
<dbReference type="PRINTS" id="PR00248">
    <property type="entry name" value="GPCRMGR"/>
</dbReference>
<dbReference type="PROSITE" id="PS50259">
    <property type="entry name" value="G_PROTEIN_RECEP_F3_4"/>
    <property type="match status" value="1"/>
</dbReference>
<evidence type="ECO:0000256" key="2">
    <source>
        <dbReference type="ARBA" id="ARBA00022692"/>
    </source>
</evidence>
<dbReference type="Gene3D" id="3.40.50.2300">
    <property type="match status" value="2"/>
</dbReference>
<reference evidence="13" key="1">
    <citation type="submission" date="2025-08" db="UniProtKB">
        <authorList>
            <consortium name="RefSeq"/>
        </authorList>
    </citation>
    <scope>IDENTIFICATION</scope>
    <source>
        <tissue evidence="13">Testes</tissue>
    </source>
</reference>
<keyword evidence="5 10" id="KW-0472">Membrane</keyword>
<proteinExistence type="predicted"/>
<keyword evidence="7" id="KW-0325">Glycoprotein</keyword>
<protein>
    <submittedName>
        <fullName evidence="13">Gamma-aminobutyric acid type B receptor subunit 2-like</fullName>
    </submittedName>
</protein>
<dbReference type="PRINTS" id="PR01176">
    <property type="entry name" value="GABABRECEPTR"/>
</dbReference>
<dbReference type="CDD" id="cd15047">
    <property type="entry name" value="7tmC_GABA-B-like"/>
    <property type="match status" value="1"/>
</dbReference>
<dbReference type="GeneID" id="102802411"/>
<dbReference type="PANTHER" id="PTHR10519">
    <property type="entry name" value="GABA-B RECEPTOR"/>
    <property type="match status" value="1"/>
</dbReference>
<evidence type="ECO:0000256" key="6">
    <source>
        <dbReference type="ARBA" id="ARBA00023170"/>
    </source>
</evidence>
<feature type="transmembrane region" description="Helical" evidence="10">
    <location>
        <begin position="556"/>
        <end position="577"/>
    </location>
</feature>
<evidence type="ECO:0000256" key="8">
    <source>
        <dbReference type="ARBA" id="ARBA00023224"/>
    </source>
</evidence>
<dbReference type="InterPro" id="IPR028082">
    <property type="entry name" value="Peripla_BP_I"/>
</dbReference>
<dbReference type="InterPro" id="IPR001828">
    <property type="entry name" value="ANF_lig-bd_rcpt"/>
</dbReference>
<feature type="transmembrane region" description="Helical" evidence="10">
    <location>
        <begin position="597"/>
        <end position="617"/>
    </location>
</feature>
<dbReference type="PANTHER" id="PTHR10519:SF46">
    <property type="entry name" value="METABOTROPIC GABA-B RECEPTOR SUBTYPE 3, ISOFORM A"/>
    <property type="match status" value="1"/>
</dbReference>
<feature type="coiled-coil region" evidence="9">
    <location>
        <begin position="695"/>
        <end position="729"/>
    </location>
</feature>
<evidence type="ECO:0000256" key="4">
    <source>
        <dbReference type="ARBA" id="ARBA00023040"/>
    </source>
</evidence>
<dbReference type="Pfam" id="PF01094">
    <property type="entry name" value="ANF_receptor"/>
    <property type="match status" value="1"/>
</dbReference>
<feature type="transmembrane region" description="Helical" evidence="10">
    <location>
        <begin position="499"/>
        <end position="518"/>
    </location>
</feature>
<feature type="coiled-coil region" evidence="9">
    <location>
        <begin position="850"/>
        <end position="877"/>
    </location>
</feature>
<evidence type="ECO:0000256" key="10">
    <source>
        <dbReference type="SAM" id="Phobius"/>
    </source>
</evidence>
<keyword evidence="2 10" id="KW-0812">Transmembrane</keyword>